<protein>
    <submittedName>
        <fullName evidence="1">Uncharacterized protein</fullName>
    </submittedName>
</protein>
<evidence type="ECO:0000313" key="2">
    <source>
        <dbReference type="Proteomes" id="UP001168537"/>
    </source>
</evidence>
<dbReference type="EMBL" id="JAUHJR010000216">
    <property type="protein sequence ID" value="MDN4163760.1"/>
    <property type="molecule type" value="Genomic_DNA"/>
</dbReference>
<comment type="caution">
    <text evidence="1">The sequence shown here is derived from an EMBL/GenBank/DDBJ whole genome shotgun (WGS) entry which is preliminary data.</text>
</comment>
<dbReference type="SUPFAM" id="SSF53098">
    <property type="entry name" value="Ribonuclease H-like"/>
    <property type="match status" value="1"/>
</dbReference>
<dbReference type="RefSeq" id="WP_300963075.1">
    <property type="nucleotide sequence ID" value="NZ_JAUHJR010000216.1"/>
</dbReference>
<sequence length="80" mass="8497">MTVGAVAARAAILRAIDHNAYETVTTLKRLDDWIARARETGFVCINANTSSSDAMQAELCGVSLAVAPNEACYVPCGHSR</sequence>
<gene>
    <name evidence="1" type="ORF">QWY29_20550</name>
</gene>
<proteinExistence type="predicted"/>
<feature type="non-terminal residue" evidence="1">
    <location>
        <position position="80"/>
    </location>
</feature>
<keyword evidence="2" id="KW-1185">Reference proteome</keyword>
<organism evidence="1 2">
    <name type="scientific">Nocardioides abyssi</name>
    <dbReference type="NCBI Taxonomy" id="3058370"/>
    <lineage>
        <taxon>Bacteria</taxon>
        <taxon>Bacillati</taxon>
        <taxon>Actinomycetota</taxon>
        <taxon>Actinomycetes</taxon>
        <taxon>Propionibacteriales</taxon>
        <taxon>Nocardioidaceae</taxon>
        <taxon>Nocardioides</taxon>
    </lineage>
</organism>
<dbReference type="Proteomes" id="UP001168537">
    <property type="component" value="Unassembled WGS sequence"/>
</dbReference>
<dbReference type="InterPro" id="IPR036397">
    <property type="entry name" value="RNaseH_sf"/>
</dbReference>
<reference evidence="1" key="1">
    <citation type="submission" date="2023-06" db="EMBL/GenBank/DDBJ databases">
        <title>Draft genome sequence of Nocardioides sp. SOB72.</title>
        <authorList>
            <person name="Zhang G."/>
        </authorList>
    </citation>
    <scope>NUCLEOTIDE SEQUENCE</scope>
    <source>
        <strain evidence="1">SOB72</strain>
    </source>
</reference>
<dbReference type="InterPro" id="IPR012337">
    <property type="entry name" value="RNaseH-like_sf"/>
</dbReference>
<name>A0ABT8F015_9ACTN</name>
<evidence type="ECO:0000313" key="1">
    <source>
        <dbReference type="EMBL" id="MDN4163760.1"/>
    </source>
</evidence>
<accession>A0ABT8F015</accession>
<dbReference type="Gene3D" id="3.30.420.10">
    <property type="entry name" value="Ribonuclease H-like superfamily/Ribonuclease H"/>
    <property type="match status" value="1"/>
</dbReference>